<keyword evidence="5" id="KW-1185">Reference proteome</keyword>
<sequence>MAAVGTAAATTTKPDDDAKKFGKWEAPFSIENVAVHATLLHTGEILCWSRRSNPMSTIDSMDEQKTNAFLIDLSKNPKCRYTGNQPQDLQTPKEVKESNVSIFCSGHCLQPDGSLFVVGGHIKDAQGARLTNVYKPGKDGGIWTAKELPSIGRWYPSAVTLPDSSVLAISGSSIADDYGSIDLNPQIWRNGQWEKKFVKQPPLQGHQSVLPLYPRLHLDPFGRVFIAGPKAQSAILDLNAPNNEGRIGDWLPLNEDLKRKATEREYGSSVTYDVGKIIWTGGGNDAPDEAGKKRPTNLTEIIDLNVDNPKWQPSAPMLNRRRHHNATVLPDGTVLVTGGTSGGTVPMEFNDLSPNEPVHKAELWTPDGGVGKWTEMAAESSDRCYHCVALLLPDGSVFSAGSGEGGAPNPANPAKDNLTNAQIFKPPYFFQGNPPTIDGVPDETKYGKPFTVTVRGSDSIKIISWIRLGSVTHSMNSSQSVVIQKLDPPKTSAIEVKTPANRNAAVPGYYMLFFVNTQGRPSVAKIIRISPEQTKEELTLQKPAPIPSTNAMKPAARMAQVVSSIPELDEKIIAEQDRPHVTVGLTPVCPYGLGPCWAGAFEGLHSINDVDVVRPLPDQVNSVAFVYLKEDILPDIDVWRDEFARTANGSYDIRGIELTLSGVVTTKPVSGEDKLVMAGTAIRPDLVLAPFKATSKIEQDHKARALMPVSDHDLSAYTSLFSAIAYHPAGLIVKMIGRLHKHGANEFSLDVRSFELVDEVTAS</sequence>
<dbReference type="Gene3D" id="2.130.10.80">
    <property type="entry name" value="Galactose oxidase/kelch, beta-propeller"/>
    <property type="match status" value="1"/>
</dbReference>
<dbReference type="InterPro" id="IPR015202">
    <property type="entry name" value="GO-like_E_set"/>
</dbReference>
<gene>
    <name evidence="4" type="ORF">H2200_008823</name>
</gene>
<evidence type="ECO:0000256" key="1">
    <source>
        <dbReference type="ARBA" id="ARBA00022729"/>
    </source>
</evidence>
<dbReference type="InterPro" id="IPR013783">
    <property type="entry name" value="Ig-like_fold"/>
</dbReference>
<comment type="caution">
    <text evidence="4">The sequence shown here is derived from an EMBL/GenBank/DDBJ whole genome shotgun (WGS) entry which is preliminary data.</text>
</comment>
<dbReference type="Pfam" id="PF07250">
    <property type="entry name" value="Glyoxal_oxid_N"/>
    <property type="match status" value="1"/>
</dbReference>
<dbReference type="SUPFAM" id="SSF81296">
    <property type="entry name" value="E set domains"/>
    <property type="match status" value="1"/>
</dbReference>
<proteinExistence type="predicted"/>
<dbReference type="PANTHER" id="PTHR32208:SF21">
    <property type="entry name" value="LOW QUALITY PROTEIN: ALDEHYDE OXIDASE GLOX-LIKE"/>
    <property type="match status" value="1"/>
</dbReference>
<evidence type="ECO:0000259" key="3">
    <source>
        <dbReference type="Pfam" id="PF09118"/>
    </source>
</evidence>
<reference evidence="4" key="1">
    <citation type="submission" date="2022-10" db="EMBL/GenBank/DDBJ databases">
        <title>Culturing micro-colonial fungi from biological soil crusts in the Mojave desert and describing Neophaeococcomyces mojavensis, and introducing the new genera and species Taxawa tesnikishii.</title>
        <authorList>
            <person name="Kurbessoian T."/>
            <person name="Stajich J.E."/>
        </authorList>
    </citation>
    <scope>NUCLEOTIDE SEQUENCE</scope>
    <source>
        <strain evidence="4">TK_41</strain>
    </source>
</reference>
<dbReference type="Gene3D" id="2.60.40.10">
    <property type="entry name" value="Immunoglobulins"/>
    <property type="match status" value="1"/>
</dbReference>
<dbReference type="InterPro" id="IPR011043">
    <property type="entry name" value="Gal_Oxase/kelch_b-propeller"/>
</dbReference>
<dbReference type="SUPFAM" id="SSF50965">
    <property type="entry name" value="Galactose oxidase, central domain"/>
    <property type="match status" value="1"/>
</dbReference>
<protein>
    <recommendedName>
        <fullName evidence="6">Galactose oxidase</fullName>
    </recommendedName>
</protein>
<evidence type="ECO:0000259" key="2">
    <source>
        <dbReference type="Pfam" id="PF07250"/>
    </source>
</evidence>
<dbReference type="Proteomes" id="UP001172673">
    <property type="component" value="Unassembled WGS sequence"/>
</dbReference>
<dbReference type="InterPro" id="IPR014756">
    <property type="entry name" value="Ig_E-set"/>
</dbReference>
<feature type="domain" description="Galactose oxidase-like Early set" evidence="3">
    <location>
        <begin position="435"/>
        <end position="529"/>
    </location>
</feature>
<accession>A0AA38X4T8</accession>
<organism evidence="4 5">
    <name type="scientific">Cladophialophora chaetospira</name>
    <dbReference type="NCBI Taxonomy" id="386627"/>
    <lineage>
        <taxon>Eukaryota</taxon>
        <taxon>Fungi</taxon>
        <taxon>Dikarya</taxon>
        <taxon>Ascomycota</taxon>
        <taxon>Pezizomycotina</taxon>
        <taxon>Eurotiomycetes</taxon>
        <taxon>Chaetothyriomycetidae</taxon>
        <taxon>Chaetothyriales</taxon>
        <taxon>Herpotrichiellaceae</taxon>
        <taxon>Cladophialophora</taxon>
    </lineage>
</organism>
<evidence type="ECO:0008006" key="6">
    <source>
        <dbReference type="Google" id="ProtNLM"/>
    </source>
</evidence>
<name>A0AA38X4T8_9EURO</name>
<dbReference type="InterPro" id="IPR037293">
    <property type="entry name" value="Gal_Oxidase_central_sf"/>
</dbReference>
<dbReference type="CDD" id="cd02851">
    <property type="entry name" value="E_set_GO_C"/>
    <property type="match status" value="1"/>
</dbReference>
<dbReference type="EMBL" id="JAPDRK010000013">
    <property type="protein sequence ID" value="KAJ9606813.1"/>
    <property type="molecule type" value="Genomic_DNA"/>
</dbReference>
<dbReference type="InterPro" id="IPR009880">
    <property type="entry name" value="Glyoxal_oxidase_N"/>
</dbReference>
<feature type="domain" description="Glyoxal oxidase N-terminal" evidence="2">
    <location>
        <begin position="100"/>
        <end position="403"/>
    </location>
</feature>
<keyword evidence="1" id="KW-0732">Signal</keyword>
<evidence type="ECO:0000313" key="5">
    <source>
        <dbReference type="Proteomes" id="UP001172673"/>
    </source>
</evidence>
<evidence type="ECO:0000313" key="4">
    <source>
        <dbReference type="EMBL" id="KAJ9606813.1"/>
    </source>
</evidence>
<dbReference type="AlphaFoldDB" id="A0AA38X4T8"/>
<dbReference type="PANTHER" id="PTHR32208">
    <property type="entry name" value="SECRETED PROTEIN-RELATED"/>
    <property type="match status" value="1"/>
</dbReference>
<dbReference type="Pfam" id="PF09118">
    <property type="entry name" value="GO-like_E_set"/>
    <property type="match status" value="1"/>
</dbReference>